<dbReference type="InterPro" id="IPR029471">
    <property type="entry name" value="HNH_5"/>
</dbReference>
<reference evidence="2 3" key="1">
    <citation type="journal article" date="2017" name="Mol. Biol. Evol.">
        <title>The 4-celled Tetrabaena socialis nuclear genome reveals the essential components for genetic control of cell number at the origin of multicellularity in the volvocine lineage.</title>
        <authorList>
            <person name="Featherston J."/>
            <person name="Arakaki Y."/>
            <person name="Hanschen E.R."/>
            <person name="Ferris P.J."/>
            <person name="Michod R.E."/>
            <person name="Olson B.J.S.C."/>
            <person name="Nozaki H."/>
            <person name="Durand P.M."/>
        </authorList>
    </citation>
    <scope>NUCLEOTIDE SEQUENCE [LARGE SCALE GENOMIC DNA]</scope>
    <source>
        <strain evidence="2 3">NIES-571</strain>
    </source>
</reference>
<protein>
    <recommendedName>
        <fullName evidence="1">HNH endonuclease 5 domain-containing protein</fullName>
    </recommendedName>
</protein>
<dbReference type="InterPro" id="IPR036086">
    <property type="entry name" value="ParB/Sulfiredoxin_sf"/>
</dbReference>
<proteinExistence type="predicted"/>
<dbReference type="AlphaFoldDB" id="A0A2J7ZMU6"/>
<dbReference type="SUPFAM" id="SSF110849">
    <property type="entry name" value="ParB/Sulfiredoxin"/>
    <property type="match status" value="1"/>
</dbReference>
<evidence type="ECO:0000313" key="2">
    <source>
        <dbReference type="EMBL" id="PNH01591.1"/>
    </source>
</evidence>
<dbReference type="Gene3D" id="1.10.30.50">
    <property type="match status" value="1"/>
</dbReference>
<sequence length="380" mass="42572">MKVTRVDDVQERWYCTLQELVVLPVQVPALQRPLDDERVDQIVAFQEEHRERHGTFRFLGDVAVMGRDEQGRLYVVDGQHRLAAARSLRAKLETQVTVLVVSLSEALMTMRSLFVLVNKSVPVPDWIVQGTISAAHVYAITDVTKTWKRRFKLFWSGATHPRRPNVSLVALGAALASCARRHPDAFPTTPDGIASFLDYANERLHAEHPASPATLAALAKVTKVQAQHQEPLFLSNDPAFEFVFEWLPQFKRIATSPTMPRSSTTILHDVQNADVLQNPIDVKRKLNKATRCAVWNRHFGERAGTGSCYCCRHEITQQTYECGHILAACNGGSDELSNLRPICAPCNRSMGKAHMDEFCKTMGLQGALLSFCVPIEEPDF</sequence>
<dbReference type="InterPro" id="IPR003615">
    <property type="entry name" value="HNH_nuc"/>
</dbReference>
<gene>
    <name evidence="2" type="ORF">TSOC_012513</name>
</gene>
<organism evidence="2 3">
    <name type="scientific">Tetrabaena socialis</name>
    <dbReference type="NCBI Taxonomy" id="47790"/>
    <lineage>
        <taxon>Eukaryota</taxon>
        <taxon>Viridiplantae</taxon>
        <taxon>Chlorophyta</taxon>
        <taxon>core chlorophytes</taxon>
        <taxon>Chlorophyceae</taxon>
        <taxon>CS clade</taxon>
        <taxon>Chlamydomonadales</taxon>
        <taxon>Tetrabaenaceae</taxon>
        <taxon>Tetrabaena</taxon>
    </lineage>
</organism>
<keyword evidence="3" id="KW-1185">Reference proteome</keyword>
<dbReference type="Pfam" id="PF14279">
    <property type="entry name" value="HNH_5"/>
    <property type="match status" value="1"/>
</dbReference>
<comment type="caution">
    <text evidence="2">The sequence shown here is derived from an EMBL/GenBank/DDBJ whole genome shotgun (WGS) entry which is preliminary data.</text>
</comment>
<dbReference type="EMBL" id="PGGS01000846">
    <property type="protein sequence ID" value="PNH01591.1"/>
    <property type="molecule type" value="Genomic_DNA"/>
</dbReference>
<evidence type="ECO:0000313" key="3">
    <source>
        <dbReference type="Proteomes" id="UP000236333"/>
    </source>
</evidence>
<accession>A0A2J7ZMU6</accession>
<evidence type="ECO:0000259" key="1">
    <source>
        <dbReference type="Pfam" id="PF14279"/>
    </source>
</evidence>
<dbReference type="CDD" id="cd00085">
    <property type="entry name" value="HNHc"/>
    <property type="match status" value="1"/>
</dbReference>
<feature type="domain" description="HNH endonuclease 5" evidence="1">
    <location>
        <begin position="308"/>
        <end position="360"/>
    </location>
</feature>
<name>A0A2J7ZMU6_9CHLO</name>
<dbReference type="Proteomes" id="UP000236333">
    <property type="component" value="Unassembled WGS sequence"/>
</dbReference>